<dbReference type="GO" id="GO:0008736">
    <property type="term" value="F:L-fucose isomerase activity"/>
    <property type="evidence" value="ECO:0007669"/>
    <property type="project" value="InterPro"/>
</dbReference>
<accession>A0A372MG12</accession>
<gene>
    <name evidence="7" type="ORF">DYP60_10015</name>
</gene>
<dbReference type="GO" id="GO:0008733">
    <property type="term" value="F:L-arabinose isomerase activity"/>
    <property type="evidence" value="ECO:0007669"/>
    <property type="project" value="InterPro"/>
</dbReference>
<dbReference type="InterPro" id="IPR038583">
    <property type="entry name" value="AraA_N_sf"/>
</dbReference>
<dbReference type="SUPFAM" id="SSF53743">
    <property type="entry name" value="FucI/AraA N-terminal and middle domains"/>
    <property type="match status" value="1"/>
</dbReference>
<dbReference type="OrthoDB" id="3194672at2"/>
<proteinExistence type="predicted"/>
<keyword evidence="5" id="KW-0119">Carbohydrate metabolism</keyword>
<protein>
    <submittedName>
        <fullName evidence="7">Arabinose isomerase</fullName>
    </submittedName>
</protein>
<dbReference type="InterPro" id="IPR015888">
    <property type="entry name" value="Fuc_isomerase_C"/>
</dbReference>
<comment type="caution">
    <text evidence="7">The sequence shown here is derived from an EMBL/GenBank/DDBJ whole genome shotgun (WGS) entry which is preliminary data.</text>
</comment>
<keyword evidence="3" id="KW-0464">Manganese</keyword>
<keyword evidence="4 7" id="KW-0413">Isomerase</keyword>
<dbReference type="Pfam" id="PF02952">
    <property type="entry name" value="Fucose_iso_C"/>
    <property type="match status" value="1"/>
</dbReference>
<dbReference type="Proteomes" id="UP000264002">
    <property type="component" value="Unassembled WGS sequence"/>
</dbReference>
<keyword evidence="1" id="KW-0479">Metal-binding</keyword>
<dbReference type="PANTHER" id="PTHR38464">
    <property type="entry name" value="L-ARABINOSE ISOMERASE"/>
    <property type="match status" value="1"/>
</dbReference>
<evidence type="ECO:0000256" key="5">
    <source>
        <dbReference type="ARBA" id="ARBA00023277"/>
    </source>
</evidence>
<organism evidence="7 8">
    <name type="scientific">Sphaerochaeta halotolerans</name>
    <dbReference type="NCBI Taxonomy" id="2293840"/>
    <lineage>
        <taxon>Bacteria</taxon>
        <taxon>Pseudomonadati</taxon>
        <taxon>Spirochaetota</taxon>
        <taxon>Spirochaetia</taxon>
        <taxon>Spirochaetales</taxon>
        <taxon>Sphaerochaetaceae</taxon>
        <taxon>Sphaerochaeta</taxon>
    </lineage>
</organism>
<reference evidence="7 8" key="2">
    <citation type="submission" date="2018-09" db="EMBL/GenBank/DDBJ databases">
        <title>Genome of Sphaerochaeta halotolerans strain 4-11.</title>
        <authorList>
            <person name="Nazina T.N."/>
            <person name="Sokolova D.S."/>
        </authorList>
    </citation>
    <scope>NUCLEOTIDE SEQUENCE [LARGE SCALE GENOMIC DNA]</scope>
    <source>
        <strain evidence="7 8">4-11</strain>
    </source>
</reference>
<evidence type="ECO:0000256" key="4">
    <source>
        <dbReference type="ARBA" id="ARBA00023235"/>
    </source>
</evidence>
<dbReference type="GO" id="GO:0019569">
    <property type="term" value="P:L-arabinose catabolic process to D-xylulose 5-phosphate"/>
    <property type="evidence" value="ECO:0007669"/>
    <property type="project" value="TreeGrafter"/>
</dbReference>
<feature type="domain" description="L-fucose isomerase C-terminal" evidence="6">
    <location>
        <begin position="392"/>
        <end position="492"/>
    </location>
</feature>
<dbReference type="Gene3D" id="3.40.50.10940">
    <property type="match status" value="1"/>
</dbReference>
<dbReference type="InterPro" id="IPR009015">
    <property type="entry name" value="Fucose_isomerase_N/cen_sf"/>
</dbReference>
<evidence type="ECO:0000256" key="1">
    <source>
        <dbReference type="ARBA" id="ARBA00022723"/>
    </source>
</evidence>
<dbReference type="SUPFAM" id="SSF50443">
    <property type="entry name" value="FucI/AraA C-terminal domain-like"/>
    <property type="match status" value="1"/>
</dbReference>
<evidence type="ECO:0000256" key="2">
    <source>
        <dbReference type="ARBA" id="ARBA00022935"/>
    </source>
</evidence>
<dbReference type="GO" id="GO:0005829">
    <property type="term" value="C:cytosol"/>
    <property type="evidence" value="ECO:0007669"/>
    <property type="project" value="TreeGrafter"/>
</dbReference>
<keyword evidence="2" id="KW-0054">Arabinose catabolism</keyword>
<name>A0A372MG12_9SPIR</name>
<evidence type="ECO:0000259" key="6">
    <source>
        <dbReference type="Pfam" id="PF02952"/>
    </source>
</evidence>
<evidence type="ECO:0000313" key="7">
    <source>
        <dbReference type="EMBL" id="RFU94373.1"/>
    </source>
</evidence>
<sequence>MDTNKVIWRGGSLMRIERRRPLVANIGLLGVGHATYWHQFDGLLEVMHEKQLKLRKKLENNSVSVIDFGLVDSSEKAYEVLLKVHAADLDVLFIDMLTYATSETFAPLVKSLTIPIVLVVLQPVKAMDYANGTTFLQLCNDDICSVPEFCNVAVRMGKKTPPVIIGTLEDDPEADAEIASWCRIAHAIHDLKHARIGLMGHVLETMYDMHVDPALITKTFGCHVVPVEPDDVMRQYRKTSDEEVDAMKGRIHSFFDTPDPASDSITFMLREDDLTLSAKVAVALERMIDERKLTGLAYYYEAEEGSEMRKLVTNFIVGNSLLTSAGFPMCGEYDLKTLMAMLVMDRLEIGGSFAEFHPMDFKRDSILVGHDGPHHINIADREPVLRSLSKYHGKPGSGAGVEFKIKEGAITMLAITVSSQGNLKFIVAEGESMAGAIPPTGNTNTHGHFKPNLKTFLHRWMAEGPTHHFALGVGHHAQEISSIANAFDIECVTISTT</sequence>
<dbReference type="InterPro" id="IPR003762">
    <property type="entry name" value="Lara_isomerase"/>
</dbReference>
<dbReference type="InterPro" id="IPR004216">
    <property type="entry name" value="Fuc/Ara_isomerase_C"/>
</dbReference>
<reference evidence="8" key="1">
    <citation type="submission" date="2018-08" db="EMBL/GenBank/DDBJ databases">
        <authorList>
            <person name="Grouzdev D.S."/>
            <person name="Krutkina M.S."/>
        </authorList>
    </citation>
    <scope>NUCLEOTIDE SEQUENCE [LARGE SCALE GENOMIC DNA]</scope>
    <source>
        <strain evidence="8">4-11</strain>
    </source>
</reference>
<dbReference type="PANTHER" id="PTHR38464:SF1">
    <property type="entry name" value="L-ARABINOSE ISOMERASE"/>
    <property type="match status" value="1"/>
</dbReference>
<dbReference type="AlphaFoldDB" id="A0A372MG12"/>
<dbReference type="EMBL" id="QUWK01000010">
    <property type="protein sequence ID" value="RFU94373.1"/>
    <property type="molecule type" value="Genomic_DNA"/>
</dbReference>
<dbReference type="CDD" id="cd00578">
    <property type="entry name" value="L-fuc_L-ara-isomerases"/>
    <property type="match status" value="1"/>
</dbReference>
<keyword evidence="8" id="KW-1185">Reference proteome</keyword>
<evidence type="ECO:0000313" key="8">
    <source>
        <dbReference type="Proteomes" id="UP000264002"/>
    </source>
</evidence>
<dbReference type="GO" id="GO:0006004">
    <property type="term" value="P:fucose metabolic process"/>
    <property type="evidence" value="ECO:0007669"/>
    <property type="project" value="InterPro"/>
</dbReference>
<evidence type="ECO:0000256" key="3">
    <source>
        <dbReference type="ARBA" id="ARBA00023211"/>
    </source>
</evidence>
<dbReference type="GO" id="GO:0046872">
    <property type="term" value="F:metal ion binding"/>
    <property type="evidence" value="ECO:0007669"/>
    <property type="project" value="UniProtKB-KW"/>
</dbReference>